<keyword evidence="2" id="KW-1185">Reference proteome</keyword>
<proteinExistence type="predicted"/>
<evidence type="ECO:0000313" key="1">
    <source>
        <dbReference type="EMBL" id="CAI9179400.1"/>
    </source>
</evidence>
<protein>
    <submittedName>
        <fullName evidence="1">Uncharacterized protein</fullName>
    </submittedName>
</protein>
<name>A0ABN8ZZK9_RANTA</name>
<dbReference type="Proteomes" id="UP001176941">
    <property type="component" value="Chromosome 9"/>
</dbReference>
<reference evidence="1" key="1">
    <citation type="submission" date="2023-04" db="EMBL/GenBank/DDBJ databases">
        <authorList>
            <consortium name="ELIXIR-Norway"/>
        </authorList>
    </citation>
    <scope>NUCLEOTIDE SEQUENCE [LARGE SCALE GENOMIC DNA]</scope>
</reference>
<organism evidence="1 2">
    <name type="scientific">Rangifer tarandus platyrhynchus</name>
    <name type="common">Svalbard reindeer</name>
    <dbReference type="NCBI Taxonomy" id="3082113"/>
    <lineage>
        <taxon>Eukaryota</taxon>
        <taxon>Metazoa</taxon>
        <taxon>Chordata</taxon>
        <taxon>Craniata</taxon>
        <taxon>Vertebrata</taxon>
        <taxon>Euteleostomi</taxon>
        <taxon>Mammalia</taxon>
        <taxon>Eutheria</taxon>
        <taxon>Laurasiatheria</taxon>
        <taxon>Artiodactyla</taxon>
        <taxon>Ruminantia</taxon>
        <taxon>Pecora</taxon>
        <taxon>Cervidae</taxon>
        <taxon>Odocoileinae</taxon>
        <taxon>Rangifer</taxon>
    </lineage>
</organism>
<dbReference type="EMBL" id="OX459945">
    <property type="protein sequence ID" value="CAI9179400.1"/>
    <property type="molecule type" value="Genomic_DNA"/>
</dbReference>
<gene>
    <name evidence="1" type="ORF">MRATA1EN1_LOCUS28362</name>
</gene>
<accession>A0ABN8ZZK9</accession>
<sequence length="152" mass="16461">MARTGEGERERRGSAQLDHYPRKPSYRLVVALNITTVLERRSPGVVTVSLFPAAATNAAGQGAVVRCQPEPHSYEGASESRLDYTAQNGARPYVRLRLWLCGSSHQEVKSISSPLKLDLAGVSSLDHRGMADMTLGEQSTEAFAFGDLLSTT</sequence>
<evidence type="ECO:0000313" key="2">
    <source>
        <dbReference type="Proteomes" id="UP001176941"/>
    </source>
</evidence>